<sequence length="79" mass="8684">MRRKEERTMATKKLRMTLGLTSGKTITMSLADPKDDLTKAEVTSCLQNVIDKKAIVSGTAYPVSIKEIEVQTVETQALA</sequence>
<accession>E7N5E4</accession>
<evidence type="ECO:0008006" key="3">
    <source>
        <dbReference type="Google" id="ProtNLM"/>
    </source>
</evidence>
<name>E7N5E4_9FIRM</name>
<dbReference type="EMBL" id="AECV01000064">
    <property type="protein sequence ID" value="EFW28636.1"/>
    <property type="molecule type" value="Genomic_DNA"/>
</dbReference>
<comment type="caution">
    <text evidence="1">The sequence shown here is derived from an EMBL/GenBank/DDBJ whole genome shotgun (WGS) entry which is preliminary data.</text>
</comment>
<organism evidence="1 2">
    <name type="scientific">Selenomonas artemidis F0399</name>
    <dbReference type="NCBI Taxonomy" id="749551"/>
    <lineage>
        <taxon>Bacteria</taxon>
        <taxon>Bacillati</taxon>
        <taxon>Bacillota</taxon>
        <taxon>Negativicutes</taxon>
        <taxon>Selenomonadales</taxon>
        <taxon>Selenomonadaceae</taxon>
        <taxon>Selenomonas</taxon>
    </lineage>
</organism>
<keyword evidence="2" id="KW-1185">Reference proteome</keyword>
<protein>
    <recommendedName>
        <fullName evidence="3">DUF2922 domain-containing protein</fullName>
    </recommendedName>
</protein>
<dbReference type="STRING" id="749551.HMPREF9555_02239"/>
<evidence type="ECO:0000313" key="1">
    <source>
        <dbReference type="EMBL" id="EFW28636.1"/>
    </source>
</evidence>
<gene>
    <name evidence="1" type="ORF">HMPREF9555_02239</name>
</gene>
<dbReference type="InterPro" id="IPR021321">
    <property type="entry name" value="DUF2922"/>
</dbReference>
<dbReference type="HOGENOM" id="CLU_201814_0_0_9"/>
<dbReference type="Pfam" id="PF11148">
    <property type="entry name" value="DUF2922"/>
    <property type="match status" value="1"/>
</dbReference>
<dbReference type="Proteomes" id="UP000004633">
    <property type="component" value="Unassembled WGS sequence"/>
</dbReference>
<evidence type="ECO:0000313" key="2">
    <source>
        <dbReference type="Proteomes" id="UP000004633"/>
    </source>
</evidence>
<dbReference type="AlphaFoldDB" id="E7N5E4"/>
<proteinExistence type="predicted"/>
<reference evidence="1 2" key="1">
    <citation type="submission" date="2010-08" db="EMBL/GenBank/DDBJ databases">
        <authorList>
            <person name="Weinstock G."/>
            <person name="Sodergren E."/>
            <person name="Clifton S."/>
            <person name="Fulton L."/>
            <person name="Fulton B."/>
            <person name="Courtney L."/>
            <person name="Fronick C."/>
            <person name="Harrison M."/>
            <person name="Strong C."/>
            <person name="Farmer C."/>
            <person name="Delahaunty K."/>
            <person name="Markovic C."/>
            <person name="Hall O."/>
            <person name="Minx P."/>
            <person name="Tomlinson C."/>
            <person name="Mitreva M."/>
            <person name="Hou S."/>
            <person name="Chen J."/>
            <person name="Wollam A."/>
            <person name="Pepin K.H."/>
            <person name="Johnson M."/>
            <person name="Bhonagiri V."/>
            <person name="Zhang X."/>
            <person name="Suruliraj S."/>
            <person name="Warren W."/>
            <person name="Chinwalla A."/>
            <person name="Mardis E.R."/>
            <person name="Wilson R.K."/>
        </authorList>
    </citation>
    <scope>NUCLEOTIDE SEQUENCE [LARGE SCALE GENOMIC DNA]</scope>
    <source>
        <strain evidence="1 2">F0399</strain>
    </source>
</reference>